<proteinExistence type="inferred from homology"/>
<protein>
    <submittedName>
        <fullName evidence="3">CLUMA_CG017143, isoform A</fullName>
    </submittedName>
</protein>
<gene>
    <name evidence="3" type="ORF">CLUMA_CG017143</name>
</gene>
<dbReference type="Gene3D" id="2.30.29.30">
    <property type="entry name" value="Pleckstrin-homology domain (PH domain)/Phosphotyrosine-binding domain (PTB)"/>
    <property type="match status" value="1"/>
</dbReference>
<dbReference type="GO" id="GO:0005737">
    <property type="term" value="C:cytoplasm"/>
    <property type="evidence" value="ECO:0007669"/>
    <property type="project" value="TreeGrafter"/>
</dbReference>
<keyword evidence="4" id="KW-1185">Reference proteome</keyword>
<dbReference type="EMBL" id="CVRI01000061">
    <property type="protein sequence ID" value="CRL04026.1"/>
    <property type="molecule type" value="Genomic_DNA"/>
</dbReference>
<evidence type="ECO:0000313" key="4">
    <source>
        <dbReference type="Proteomes" id="UP000183832"/>
    </source>
</evidence>
<organism evidence="3 4">
    <name type="scientific">Clunio marinus</name>
    <dbReference type="NCBI Taxonomy" id="568069"/>
    <lineage>
        <taxon>Eukaryota</taxon>
        <taxon>Metazoa</taxon>
        <taxon>Ecdysozoa</taxon>
        <taxon>Arthropoda</taxon>
        <taxon>Hexapoda</taxon>
        <taxon>Insecta</taxon>
        <taxon>Pterygota</taxon>
        <taxon>Neoptera</taxon>
        <taxon>Endopterygota</taxon>
        <taxon>Diptera</taxon>
        <taxon>Nematocera</taxon>
        <taxon>Chironomoidea</taxon>
        <taxon>Chironomidae</taxon>
        <taxon>Clunio</taxon>
    </lineage>
</organism>
<evidence type="ECO:0000256" key="1">
    <source>
        <dbReference type="ARBA" id="ARBA00007471"/>
    </source>
</evidence>
<dbReference type="InterPro" id="IPR010569">
    <property type="entry name" value="Myotubularin-like_Pase_dom"/>
</dbReference>
<dbReference type="Proteomes" id="UP000183832">
    <property type="component" value="Unassembled WGS sequence"/>
</dbReference>
<reference evidence="3 4" key="1">
    <citation type="submission" date="2015-04" db="EMBL/GenBank/DDBJ databases">
        <authorList>
            <person name="Syromyatnikov M.Y."/>
            <person name="Popov V.N."/>
        </authorList>
    </citation>
    <scope>NUCLEOTIDE SEQUENCE [LARGE SCALE GENOMIC DNA]</scope>
</reference>
<name>A0A1J1IWF2_9DIPT</name>
<feature type="domain" description="Myotubularin phosphatase" evidence="2">
    <location>
        <begin position="215"/>
        <end position="652"/>
    </location>
</feature>
<dbReference type="PANTHER" id="PTHR10807:SF110">
    <property type="entry name" value="FI17948P1"/>
    <property type="match status" value="1"/>
</dbReference>
<comment type="similarity">
    <text evidence="1">Belongs to the protein-tyrosine phosphatase family. Non-receptor class myotubularin subfamily.</text>
</comment>
<dbReference type="STRING" id="568069.A0A1J1IWF2"/>
<evidence type="ECO:0000313" key="3">
    <source>
        <dbReference type="EMBL" id="CRL04026.1"/>
    </source>
</evidence>
<dbReference type="InterPro" id="IPR011993">
    <property type="entry name" value="PH-like_dom_sf"/>
</dbReference>
<dbReference type="OrthoDB" id="271628at2759"/>
<dbReference type="SUPFAM" id="SSF50729">
    <property type="entry name" value="PH domain-like"/>
    <property type="match status" value="1"/>
</dbReference>
<accession>A0A1J1IWF2</accession>
<dbReference type="InterPro" id="IPR030564">
    <property type="entry name" value="Myotubularin"/>
</dbReference>
<sequence>MKYNMKQNFFAFPSISLEDDIEDGVCLDATEDSAENDYSPMFLNGELEAARASNVNLFIAQKIKANSKKKRIPPNQKRVGLLVITNFRLCFVVFEERDKNDKNNSNKKTVSHQENNFLGRYDITLSNMDEIYAYTDKKHKLVLPHQKNSSRIDAIRIVCKNFRTLTFDFQDSEVGKGKYIADALVQFAFPTRHNLLFMYHFKEKYYNASRSIRTFREKHDWIQELERCGVSYQTGAWRVLSLDFPASDNALPQHYVVPKHLTDSQYFNLCEAFRCKRAAVWVWGLGNASLVRMADLLPELLNNPKEVTPSKDSLMLEHIRICDKVQPRCIELTKVLPSIQDVHQSYMKLRLICAPVSDRELTIQDERFLTVLEKTCWLLYSSLCLKTACEAAGFLKAGESVALQENDGRDMCCLVSSLVQVLLDPFYRTITGFQVLIQKEWVALGHPFSDRIGHVYNKQVDKSPIFLLFLDCVWQTLQQFPESFEFSETFLTTIWDCVFLPIFDTFQFNCEYDRQVAVRDESLLSRPIWDWGEIFTDKDIALFSNPLYKKPLMSEQEIEHHRKSKLPPSALKLPGMDILPVKPTPRQRFSLQQPGTNKSIDMEAKLLLPSQILNHHEIPKLEKIHTSVETNQDKFLEPSFLIRDLDIYAQCYYRWMPILEIRNGGFAQIDLYNRMILSNIHKLQKSLETGHISDGQLDLRRDDETITTAAAPSDSTANGKSNRIPIVNSFFPFSINDGDDDNSNLNDILIFSSDVLTEGSVFELD</sequence>
<dbReference type="CDD" id="cd14537">
    <property type="entry name" value="PTP-MTMR10-like"/>
    <property type="match status" value="1"/>
</dbReference>
<evidence type="ECO:0000259" key="2">
    <source>
        <dbReference type="PROSITE" id="PS51339"/>
    </source>
</evidence>
<dbReference type="PROSITE" id="PS51339">
    <property type="entry name" value="PPASE_MYOTUBULARIN"/>
    <property type="match status" value="1"/>
</dbReference>
<dbReference type="PANTHER" id="PTHR10807">
    <property type="entry name" value="MYOTUBULARIN-RELATED"/>
    <property type="match status" value="1"/>
</dbReference>
<dbReference type="GO" id="GO:0046856">
    <property type="term" value="P:phosphatidylinositol dephosphorylation"/>
    <property type="evidence" value="ECO:0007669"/>
    <property type="project" value="TreeGrafter"/>
</dbReference>
<dbReference type="InterPro" id="IPR029021">
    <property type="entry name" value="Prot-tyrosine_phosphatase-like"/>
</dbReference>
<dbReference type="SUPFAM" id="SSF52799">
    <property type="entry name" value="(Phosphotyrosine protein) phosphatases II"/>
    <property type="match status" value="1"/>
</dbReference>
<dbReference type="AlphaFoldDB" id="A0A1J1IWF2"/>
<dbReference type="Pfam" id="PF06602">
    <property type="entry name" value="Myotub-related"/>
    <property type="match status" value="1"/>
</dbReference>
<dbReference type="GO" id="GO:0016020">
    <property type="term" value="C:membrane"/>
    <property type="evidence" value="ECO:0007669"/>
    <property type="project" value="TreeGrafter"/>
</dbReference>